<proteinExistence type="inferred from homology"/>
<keyword evidence="7" id="KW-1185">Reference proteome</keyword>
<dbReference type="EMBL" id="JAWDIO010000002">
    <property type="protein sequence ID" value="MDU0356431.1"/>
    <property type="molecule type" value="Genomic_DNA"/>
</dbReference>
<dbReference type="RefSeq" id="WP_316027915.1">
    <property type="nucleotide sequence ID" value="NZ_JAWDIO010000002.1"/>
</dbReference>
<dbReference type="InterPro" id="IPR013783">
    <property type="entry name" value="Ig-like_fold"/>
</dbReference>
<evidence type="ECO:0000256" key="1">
    <source>
        <dbReference type="ARBA" id="ARBA00007401"/>
    </source>
</evidence>
<name>A0ABU3T2D9_9ALTE</name>
<dbReference type="InterPro" id="IPR032311">
    <property type="entry name" value="DUF4982"/>
</dbReference>
<keyword evidence="3" id="KW-0326">Glycosidase</keyword>
<dbReference type="Pfam" id="PF18565">
    <property type="entry name" value="Glyco_hydro2_C5"/>
    <property type="match status" value="1"/>
</dbReference>
<dbReference type="Gene3D" id="2.60.40.10">
    <property type="entry name" value="Immunoglobulins"/>
    <property type="match status" value="2"/>
</dbReference>
<comment type="caution">
    <text evidence="6">The sequence shown here is derived from an EMBL/GenBank/DDBJ whole genome shotgun (WGS) entry which is preliminary data.</text>
</comment>
<evidence type="ECO:0000259" key="4">
    <source>
        <dbReference type="Pfam" id="PF16355"/>
    </source>
</evidence>
<comment type="similarity">
    <text evidence="1">Belongs to the glycosyl hydrolase 2 family.</text>
</comment>
<evidence type="ECO:0000256" key="3">
    <source>
        <dbReference type="ARBA" id="ARBA00023295"/>
    </source>
</evidence>
<protein>
    <submittedName>
        <fullName evidence="6">DUF4982 domain-containing protein</fullName>
    </submittedName>
</protein>
<dbReference type="PANTHER" id="PTHR42732:SF1">
    <property type="entry name" value="BETA-MANNOSIDASE"/>
    <property type="match status" value="1"/>
</dbReference>
<dbReference type="Proteomes" id="UP001247805">
    <property type="component" value="Unassembled WGS sequence"/>
</dbReference>
<keyword evidence="2" id="KW-0378">Hydrolase</keyword>
<reference evidence="6 7" key="1">
    <citation type="submission" date="2023-10" db="EMBL/GenBank/DDBJ databases">
        <title>Glaciecola aquimarina strain GGW-M5 nov., isolated from a coastal seawater.</title>
        <authorList>
            <person name="Bayburt H."/>
            <person name="Kim J.M."/>
            <person name="Choi B.J."/>
            <person name="Jeon C.O."/>
        </authorList>
    </citation>
    <scope>NUCLEOTIDE SEQUENCE [LARGE SCALE GENOMIC DNA]</scope>
    <source>
        <strain evidence="6 7">KCTC 32108</strain>
    </source>
</reference>
<organism evidence="6 7">
    <name type="scientific">Paraglaciecola aquimarina</name>
    <dbReference type="NCBI Taxonomy" id="1235557"/>
    <lineage>
        <taxon>Bacteria</taxon>
        <taxon>Pseudomonadati</taxon>
        <taxon>Pseudomonadota</taxon>
        <taxon>Gammaproteobacteria</taxon>
        <taxon>Alteromonadales</taxon>
        <taxon>Alteromonadaceae</taxon>
        <taxon>Paraglaciecola</taxon>
    </lineage>
</organism>
<dbReference type="PANTHER" id="PTHR42732">
    <property type="entry name" value="BETA-GALACTOSIDASE"/>
    <property type="match status" value="1"/>
</dbReference>
<dbReference type="Pfam" id="PF16355">
    <property type="entry name" value="DUF4982"/>
    <property type="match status" value="1"/>
</dbReference>
<evidence type="ECO:0000313" key="6">
    <source>
        <dbReference type="EMBL" id="MDU0356431.1"/>
    </source>
</evidence>
<dbReference type="InterPro" id="IPR008964">
    <property type="entry name" value="Invasin/intimin_cell_adhesion"/>
</dbReference>
<accession>A0ABU3T2D9</accession>
<sequence length="217" mass="23808">MDKEANGTRAPHWNWPNKVGENVPVMVYTNAEQVELFVNGNSMGRQTKGVDTVKLPVALKYDKETTFFDSPYRLLWNVDYQPDEIKVVAYNKGKVVATKDIKTAGVPSKLVLTPDRSQLTADGYDLSYITVEVQDKDGNLVPDADNLIQFKVTGAAEVAAVGNGDSATTAPFNADYRRAFYGKAMLILKTKKGQTGKINVSAYADNLQVTPIQLTAI</sequence>
<evidence type="ECO:0000313" key="7">
    <source>
        <dbReference type="Proteomes" id="UP001247805"/>
    </source>
</evidence>
<gene>
    <name evidence="6" type="ORF">RS130_23285</name>
</gene>
<feature type="domain" description="Glycoside hydrolase family 2" evidence="5">
    <location>
        <begin position="110"/>
        <end position="210"/>
    </location>
</feature>
<dbReference type="InterPro" id="IPR040605">
    <property type="entry name" value="Glyco_hydro2_dom5"/>
</dbReference>
<dbReference type="SUPFAM" id="SSF49373">
    <property type="entry name" value="Invasin/intimin cell-adhesion fragments"/>
    <property type="match status" value="1"/>
</dbReference>
<dbReference type="InterPro" id="IPR051913">
    <property type="entry name" value="GH2_Domain-Containing"/>
</dbReference>
<feature type="domain" description="DUF4982" evidence="4">
    <location>
        <begin position="20"/>
        <end position="97"/>
    </location>
</feature>
<evidence type="ECO:0000256" key="2">
    <source>
        <dbReference type="ARBA" id="ARBA00022801"/>
    </source>
</evidence>
<evidence type="ECO:0000259" key="5">
    <source>
        <dbReference type="Pfam" id="PF18565"/>
    </source>
</evidence>